<dbReference type="Proteomes" id="UP000887567">
    <property type="component" value="Unplaced"/>
</dbReference>
<protein>
    <submittedName>
        <fullName evidence="1">Uncharacterized protein</fullName>
    </submittedName>
</protein>
<dbReference type="PANTHER" id="PTHR21223:SF2">
    <property type="entry name" value="CBY1-INTERACTING BAR DOMAIN-CONTAINING PROTEIN HOMOLOG"/>
    <property type="match status" value="1"/>
</dbReference>
<evidence type="ECO:0000313" key="1">
    <source>
        <dbReference type="EnsemblMetazoa" id="XP_020914700.1"/>
    </source>
</evidence>
<dbReference type="OMA" id="FADMARC"/>
<dbReference type="InterPro" id="IPR027267">
    <property type="entry name" value="AH/BAR_dom_sf"/>
</dbReference>
<dbReference type="AlphaFoldDB" id="A0A913Y4J9"/>
<proteinExistence type="predicted"/>
<dbReference type="Gene3D" id="1.20.1270.60">
    <property type="entry name" value="Arfaptin homology (AH) domain/BAR domain"/>
    <property type="match status" value="1"/>
</dbReference>
<dbReference type="GO" id="GO:0035869">
    <property type="term" value="C:ciliary transition zone"/>
    <property type="evidence" value="ECO:0007669"/>
    <property type="project" value="TreeGrafter"/>
</dbReference>
<sequence length="264" mass="30829">MSGFFSSFIHLSKDEDVLKYKNRVVLVETHFKKLAKLVEKYAKTTEKLGQRGVSISNAVSTCFEDLEQEDITLNVEKFCTNLTALQDERKQFAIDLKSRIAGDFRVNETKCKETKKEIDVCIHLIDKEQREKGLLNKLQNKVPIDRRKVMETKVRLEKAQALTKNSRNLLDQQMEEFEVEKLQDSGRILREFVRTEMQFHAKCLQTYTDAYKHLMKIPETINDDNTVFRLIEEKTGRKSPEIKSKDFLFVKNKTLDSPLCLVDL</sequence>
<organism evidence="1 2">
    <name type="scientific">Exaiptasia diaphana</name>
    <name type="common">Tropical sea anemone</name>
    <name type="synonym">Aiptasia pulchella</name>
    <dbReference type="NCBI Taxonomy" id="2652724"/>
    <lineage>
        <taxon>Eukaryota</taxon>
        <taxon>Metazoa</taxon>
        <taxon>Cnidaria</taxon>
        <taxon>Anthozoa</taxon>
        <taxon>Hexacorallia</taxon>
        <taxon>Actiniaria</taxon>
        <taxon>Aiptasiidae</taxon>
        <taxon>Exaiptasia</taxon>
    </lineage>
</organism>
<dbReference type="KEGG" id="epa:110252262"/>
<dbReference type="GeneID" id="110252262"/>
<dbReference type="Pfam" id="PF06730">
    <property type="entry name" value="FAM92"/>
    <property type="match status" value="1"/>
</dbReference>
<dbReference type="RefSeq" id="XP_020914700.1">
    <property type="nucleotide sequence ID" value="XM_021059041.2"/>
</dbReference>
<dbReference type="InterPro" id="IPR009602">
    <property type="entry name" value="CBAR/FAM92"/>
</dbReference>
<evidence type="ECO:0000313" key="2">
    <source>
        <dbReference type="Proteomes" id="UP000887567"/>
    </source>
</evidence>
<dbReference type="GO" id="GO:0036064">
    <property type="term" value="C:ciliary basal body"/>
    <property type="evidence" value="ECO:0007669"/>
    <property type="project" value="TreeGrafter"/>
</dbReference>
<accession>A0A913Y4J9</accession>
<dbReference type="PANTHER" id="PTHR21223">
    <property type="entry name" value="CBY1-INTERACTING BAR DOMAIN-CONTAINING PROTEIN HOMOLOG"/>
    <property type="match status" value="1"/>
</dbReference>
<name>A0A913Y4J9_EXADI</name>
<dbReference type="GO" id="GO:0060271">
    <property type="term" value="P:cilium assembly"/>
    <property type="evidence" value="ECO:0007669"/>
    <property type="project" value="TreeGrafter"/>
</dbReference>
<dbReference type="SUPFAM" id="SSF103657">
    <property type="entry name" value="BAR/IMD domain-like"/>
    <property type="match status" value="1"/>
</dbReference>
<keyword evidence="2" id="KW-1185">Reference proteome</keyword>
<dbReference type="OrthoDB" id="60621at2759"/>
<dbReference type="EnsemblMetazoa" id="XM_021059041.2">
    <property type="protein sequence ID" value="XP_020914700.1"/>
    <property type="gene ID" value="LOC110252262"/>
</dbReference>
<reference evidence="1" key="1">
    <citation type="submission" date="2022-11" db="UniProtKB">
        <authorList>
            <consortium name="EnsemblMetazoa"/>
        </authorList>
    </citation>
    <scope>IDENTIFICATION</scope>
</reference>